<evidence type="ECO:0000313" key="1">
    <source>
        <dbReference type="EMBL" id="BCU55241.1"/>
    </source>
</evidence>
<organism evidence="1 2">
    <name type="scientific">Enterobacter kobei</name>
    <dbReference type="NCBI Taxonomy" id="208224"/>
    <lineage>
        <taxon>Bacteria</taxon>
        <taxon>Pseudomonadati</taxon>
        <taxon>Pseudomonadota</taxon>
        <taxon>Gammaproteobacteria</taxon>
        <taxon>Enterobacterales</taxon>
        <taxon>Enterobacteriaceae</taxon>
        <taxon>Enterobacter</taxon>
        <taxon>Enterobacter cloacae complex</taxon>
    </lineage>
</organism>
<dbReference type="EMBL" id="AP024590">
    <property type="protein sequence ID" value="BCU55241.1"/>
    <property type="molecule type" value="Genomic_DNA"/>
</dbReference>
<accession>A0AA86ISN7</accession>
<gene>
    <name evidence="1" type="ORF">ENKO_18350</name>
</gene>
<reference evidence="1" key="1">
    <citation type="submission" date="2021-04" db="EMBL/GenBank/DDBJ databases">
        <title>Difference and commonality of drug resistance evolution in various bacteria. and drug sensitivity profiles.</title>
        <authorList>
            <person name="Maeda T."/>
            <person name="Shibai A."/>
            <person name="Kawada K."/>
            <person name="Kotani H."/>
            <person name="Tarusawa Y."/>
            <person name="Tanabe K."/>
            <person name="Furusawa C."/>
        </authorList>
    </citation>
    <scope>NUCLEOTIDE SEQUENCE</scope>
    <source>
        <strain evidence="1">JCM 8580</strain>
    </source>
</reference>
<dbReference type="AlphaFoldDB" id="A0AA86ISN7"/>
<evidence type="ECO:0000313" key="2">
    <source>
        <dbReference type="Proteomes" id="UP000682928"/>
    </source>
</evidence>
<protein>
    <submittedName>
        <fullName evidence="1">Uncharacterized protein</fullName>
    </submittedName>
</protein>
<dbReference type="Proteomes" id="UP000682928">
    <property type="component" value="Chromosome"/>
</dbReference>
<sequence length="69" mass="7923">MAKAKTYAAEFIDRPWSDNVDRQQAKQLIAFAVENDVYIGGKVITTKKRNVAEHTAKDPYLMTLGQRFY</sequence>
<proteinExistence type="predicted"/>
<name>A0AA86ISN7_9ENTR</name>